<keyword evidence="6" id="KW-0460">Magnesium</keyword>
<dbReference type="EMBL" id="FM954972">
    <property type="protein sequence ID" value="CAV17144.1"/>
    <property type="molecule type" value="Genomic_DNA"/>
</dbReference>
<evidence type="ECO:0000256" key="6">
    <source>
        <dbReference type="ARBA" id="ARBA00022842"/>
    </source>
</evidence>
<dbReference type="AlphaFoldDB" id="B7VHD2"/>
<evidence type="ECO:0000313" key="12">
    <source>
        <dbReference type="EMBL" id="CAV17144.1"/>
    </source>
</evidence>
<evidence type="ECO:0000313" key="13">
    <source>
        <dbReference type="Proteomes" id="UP000009100"/>
    </source>
</evidence>
<reference evidence="12 13" key="1">
    <citation type="submission" date="2009-02" db="EMBL/GenBank/DDBJ databases">
        <title>Vibrio splendidus str. LGP32 complete genome.</title>
        <authorList>
            <person name="Mazel D."/>
            <person name="Le Roux F."/>
        </authorList>
    </citation>
    <scope>NUCLEOTIDE SEQUENCE [LARGE SCALE GENOMIC DNA]</scope>
    <source>
        <strain evidence="12 13">LGP32</strain>
    </source>
</reference>
<dbReference type="InterPro" id="IPR030393">
    <property type="entry name" value="G_ENGB_dom"/>
</dbReference>
<dbReference type="InterPro" id="IPR027417">
    <property type="entry name" value="P-loop_NTPase"/>
</dbReference>
<evidence type="ECO:0000256" key="1">
    <source>
        <dbReference type="ARBA" id="ARBA00001946"/>
    </source>
</evidence>
<keyword evidence="8 10" id="KW-0717">Septation</keyword>
<dbReference type="InterPro" id="IPR006073">
    <property type="entry name" value="GTP-bd"/>
</dbReference>
<dbReference type="PROSITE" id="PS51706">
    <property type="entry name" value="G_ENGB"/>
    <property type="match status" value="1"/>
</dbReference>
<evidence type="ECO:0000259" key="11">
    <source>
        <dbReference type="PROSITE" id="PS51706"/>
    </source>
</evidence>
<evidence type="ECO:0000256" key="2">
    <source>
        <dbReference type="ARBA" id="ARBA00009638"/>
    </source>
</evidence>
<comment type="cofactor">
    <cofactor evidence="1">
        <name>Mg(2+)</name>
        <dbReference type="ChEBI" id="CHEBI:18420"/>
    </cofactor>
</comment>
<dbReference type="InterPro" id="IPR019987">
    <property type="entry name" value="GTP-bd_ribosome_bio_YsxC"/>
</dbReference>
<dbReference type="HAMAP" id="MF_00321">
    <property type="entry name" value="GTPase_EngB"/>
    <property type="match status" value="1"/>
</dbReference>
<dbReference type="SUPFAM" id="SSF52540">
    <property type="entry name" value="P-loop containing nucleoside triphosphate hydrolases"/>
    <property type="match status" value="1"/>
</dbReference>
<evidence type="ECO:0000256" key="10">
    <source>
        <dbReference type="HAMAP-Rule" id="MF_00321"/>
    </source>
</evidence>
<dbReference type="Pfam" id="PF01926">
    <property type="entry name" value="MMR_HSR1"/>
    <property type="match status" value="1"/>
</dbReference>
<evidence type="ECO:0000256" key="7">
    <source>
        <dbReference type="ARBA" id="ARBA00023134"/>
    </source>
</evidence>
<keyword evidence="7 10" id="KW-0342">GTP-binding</keyword>
<evidence type="ECO:0000256" key="8">
    <source>
        <dbReference type="ARBA" id="ARBA00023210"/>
    </source>
</evidence>
<evidence type="ECO:0000256" key="5">
    <source>
        <dbReference type="ARBA" id="ARBA00022741"/>
    </source>
</evidence>
<keyword evidence="9 10" id="KW-0131">Cell cycle</keyword>
<name>B7VHD2_VIBA3</name>
<feature type="domain" description="EngB-type G" evidence="11">
    <location>
        <begin position="76"/>
        <end position="250"/>
    </location>
</feature>
<comment type="function">
    <text evidence="10">Necessary for normal cell division and for the maintenance of normal septation.</text>
</comment>
<dbReference type="Proteomes" id="UP000009100">
    <property type="component" value="Chromosome 1"/>
</dbReference>
<keyword evidence="5 10" id="KW-0547">Nucleotide-binding</keyword>
<dbReference type="GO" id="GO:0046872">
    <property type="term" value="F:metal ion binding"/>
    <property type="evidence" value="ECO:0007669"/>
    <property type="project" value="UniProtKB-KW"/>
</dbReference>
<evidence type="ECO:0000256" key="9">
    <source>
        <dbReference type="ARBA" id="ARBA00023306"/>
    </source>
</evidence>
<keyword evidence="3 10" id="KW-0132">Cell division</keyword>
<dbReference type="GO" id="GO:0005829">
    <property type="term" value="C:cytosol"/>
    <property type="evidence" value="ECO:0007669"/>
    <property type="project" value="TreeGrafter"/>
</dbReference>
<accession>B7VHD2</accession>
<comment type="similarity">
    <text evidence="2 10">Belongs to the TRAFAC class TrmE-Era-EngA-EngB-Septin-like GTPase superfamily. EngB GTPase family.</text>
</comment>
<dbReference type="KEGG" id="vsp:VS_0111"/>
<dbReference type="CDD" id="cd01876">
    <property type="entry name" value="YihA_EngB"/>
    <property type="match status" value="1"/>
</dbReference>
<dbReference type="PANTHER" id="PTHR11649:SF13">
    <property type="entry name" value="ENGB-TYPE G DOMAIN-CONTAINING PROTEIN"/>
    <property type="match status" value="1"/>
</dbReference>
<sequence>MTFHYNYQASSTTLCCHSWYNRRPYAEHGYFTQIHKKVINRLHKVEMELTVSVKIHYQNTHFITSAPDIRHLPEDEGIEIAFAGRSNAGKSSALNRVTNQKSLAKTSKTPGRTQLINLFKVTDGCHIVDLPGYGFAQVPLEMKKKWQKSLGEYLQRRESLKGLVVLMDIRHPMKDLDQQMIYWAIDSRIPVQVLLTKADKLKSGARKAQLLKIRNDAKSFGGDVAVDVFSSMKGIGVDQLRAKMDEWFAPVFADQIIDELADEEQNDSE</sequence>
<evidence type="ECO:0000256" key="3">
    <source>
        <dbReference type="ARBA" id="ARBA00022618"/>
    </source>
</evidence>
<dbReference type="PANTHER" id="PTHR11649">
    <property type="entry name" value="MSS1/TRME-RELATED GTP-BINDING PROTEIN"/>
    <property type="match status" value="1"/>
</dbReference>
<gene>
    <name evidence="10" type="primary">engB</name>
    <name evidence="12" type="ordered locus">VS_0111</name>
</gene>
<dbReference type="STRING" id="575788.VS_0111"/>
<organism evidence="12 13">
    <name type="scientific">Vibrio atlanticus (strain LGP32)</name>
    <name type="common">Vibrio splendidus (strain Mel32)</name>
    <dbReference type="NCBI Taxonomy" id="575788"/>
    <lineage>
        <taxon>Bacteria</taxon>
        <taxon>Pseudomonadati</taxon>
        <taxon>Pseudomonadota</taxon>
        <taxon>Gammaproteobacteria</taxon>
        <taxon>Vibrionales</taxon>
        <taxon>Vibrionaceae</taxon>
        <taxon>Vibrio</taxon>
    </lineage>
</organism>
<proteinExistence type="inferred from homology"/>
<dbReference type="HOGENOM" id="CLU_033732_1_2_6"/>
<evidence type="ECO:0000256" key="4">
    <source>
        <dbReference type="ARBA" id="ARBA00022723"/>
    </source>
</evidence>
<dbReference type="eggNOG" id="COG0218">
    <property type="taxonomic scope" value="Bacteria"/>
</dbReference>
<protein>
    <recommendedName>
        <fullName evidence="10">Probable GTP-binding protein EngB</fullName>
    </recommendedName>
</protein>
<dbReference type="Gene3D" id="3.40.50.300">
    <property type="entry name" value="P-loop containing nucleotide triphosphate hydrolases"/>
    <property type="match status" value="1"/>
</dbReference>
<dbReference type="FunFam" id="3.40.50.300:FF:000098">
    <property type="entry name" value="Probable GTP-binding protein EngB"/>
    <property type="match status" value="1"/>
</dbReference>
<keyword evidence="4" id="KW-0479">Metal-binding</keyword>
<dbReference type="GO" id="GO:0000917">
    <property type="term" value="P:division septum assembly"/>
    <property type="evidence" value="ECO:0007669"/>
    <property type="project" value="UniProtKB-KW"/>
</dbReference>
<dbReference type="GO" id="GO:0005525">
    <property type="term" value="F:GTP binding"/>
    <property type="evidence" value="ECO:0007669"/>
    <property type="project" value="UniProtKB-UniRule"/>
</dbReference>
<dbReference type="NCBIfam" id="TIGR03598">
    <property type="entry name" value="GTPase_YsxC"/>
    <property type="match status" value="1"/>
</dbReference>